<dbReference type="OrthoDB" id="9777169at2"/>
<dbReference type="Pfam" id="PF13395">
    <property type="entry name" value="HNH_4"/>
    <property type="match status" value="1"/>
</dbReference>
<feature type="domain" description="HNH Cas9-type" evidence="13">
    <location>
        <begin position="789"/>
        <end position="960"/>
    </location>
</feature>
<feature type="binding site" evidence="12">
    <location>
        <position position="751"/>
    </location>
    <ligand>
        <name>Mg(2+)</name>
        <dbReference type="ChEBI" id="CHEBI:18420"/>
        <label>1</label>
    </ligand>
</feature>
<dbReference type="EMBL" id="QKZK01000036">
    <property type="protein sequence ID" value="PZX11794.1"/>
    <property type="molecule type" value="Genomic_DNA"/>
</dbReference>
<comment type="similarity">
    <text evidence="12">Belongs to the CRISPR-associated Cas9 family.</text>
</comment>
<keyword evidence="3 12" id="KW-0479">Metal-binding</keyword>
<dbReference type="RefSeq" id="WP_111446838.1">
    <property type="nucleotide sequence ID" value="NZ_QKZK01000036.1"/>
</dbReference>
<evidence type="ECO:0000256" key="1">
    <source>
        <dbReference type="ARBA" id="ARBA00001946"/>
    </source>
</evidence>
<feature type="binding site" evidence="12">
    <location>
        <position position="751"/>
    </location>
    <ligand>
        <name>Mg(2+)</name>
        <dbReference type="ChEBI" id="CHEBI:18420"/>
        <label>2</label>
    </ligand>
</feature>
<feature type="binding site" evidence="12">
    <location>
        <position position="8"/>
    </location>
    <ligand>
        <name>Mg(2+)</name>
        <dbReference type="ChEBI" id="CHEBI:18420"/>
        <label>2</label>
    </ligand>
</feature>
<dbReference type="GO" id="GO:0043571">
    <property type="term" value="P:maintenance of CRISPR repeat elements"/>
    <property type="evidence" value="ECO:0007669"/>
    <property type="project" value="UniProtKB-UniRule"/>
</dbReference>
<dbReference type="NCBIfam" id="TIGR01865">
    <property type="entry name" value="cas_Csn1"/>
    <property type="match status" value="1"/>
</dbReference>
<feature type="active site" description="For RuvC-like nuclease domain" evidence="12">
    <location>
        <position position="8"/>
    </location>
</feature>
<evidence type="ECO:0000256" key="12">
    <source>
        <dbReference type="HAMAP-Rule" id="MF_01480"/>
    </source>
</evidence>
<organism evidence="14 15">
    <name type="scientific">Breznakibacter xylanolyticus</name>
    <dbReference type="NCBI Taxonomy" id="990"/>
    <lineage>
        <taxon>Bacteria</taxon>
        <taxon>Pseudomonadati</taxon>
        <taxon>Bacteroidota</taxon>
        <taxon>Bacteroidia</taxon>
        <taxon>Marinilabiliales</taxon>
        <taxon>Marinilabiliaceae</taxon>
        <taxon>Breznakibacter</taxon>
    </lineage>
</organism>
<dbReference type="GO" id="GO:0003677">
    <property type="term" value="F:DNA binding"/>
    <property type="evidence" value="ECO:0007669"/>
    <property type="project" value="UniProtKB-UniRule"/>
</dbReference>
<feature type="binding site" evidence="12">
    <location>
        <position position="8"/>
    </location>
    <ligand>
        <name>Mg(2+)</name>
        <dbReference type="ChEBI" id="CHEBI:18420"/>
        <label>1</label>
    </ligand>
</feature>
<keyword evidence="8 12" id="KW-0051">Antiviral defense</keyword>
<dbReference type="GO" id="GO:0051607">
    <property type="term" value="P:defense response to virus"/>
    <property type="evidence" value="ECO:0007669"/>
    <property type="project" value="UniProtKB-UniRule"/>
</dbReference>
<feature type="binding site" evidence="12">
    <location>
        <position position="1066"/>
    </location>
    <ligand>
        <name>Mg(2+)</name>
        <dbReference type="ChEBI" id="CHEBI:18420"/>
        <label>2</label>
    </ligand>
</feature>
<keyword evidence="2 12" id="KW-0540">Nuclease</keyword>
<keyword evidence="10" id="KW-0464">Manganese</keyword>
<dbReference type="Gene3D" id="3.30.420.10">
    <property type="entry name" value="Ribonuclease H-like superfamily/Ribonuclease H"/>
    <property type="match status" value="2"/>
</dbReference>
<gene>
    <name evidence="12" type="primary">cas9</name>
    <name evidence="14" type="ORF">LX69_03027</name>
</gene>
<dbReference type="GO" id="GO:0004519">
    <property type="term" value="F:endonuclease activity"/>
    <property type="evidence" value="ECO:0007669"/>
    <property type="project" value="UniProtKB-UniRule"/>
</dbReference>
<proteinExistence type="inferred from homology"/>
<dbReference type="EC" id="3.1.-.-" evidence="12"/>
<evidence type="ECO:0000259" key="13">
    <source>
        <dbReference type="PROSITE" id="PS51749"/>
    </source>
</evidence>
<dbReference type="InterPro" id="IPR028629">
    <property type="entry name" value="Cas9"/>
</dbReference>
<protein>
    <recommendedName>
        <fullName evidence="12">CRISPR-associated endonuclease Cas9</fullName>
        <ecNumber evidence="12">3.1.-.-</ecNumber>
    </recommendedName>
</protein>
<dbReference type="InterPro" id="IPR003615">
    <property type="entry name" value="HNH_nuc"/>
</dbReference>
<sequence length="1544" mass="179097">MKKILGLDLGTNSIGWALVDHEETKIDGIGSRIIPMDEATIGDFNSGNAKSQTSERTRLRSMRRLNERFVLRRERLLRVLKLLNFLPTHYAEAIDFSIRKGKFKENQEPKIQYKRTENGEHEFLFMNSFNEMLKEFQLYQPQLLNDGNKIPYDWTIYYLRKKALREKIKKEELAWLLLQFNQKRGYYQARGEEEEEKEGKLVEYHALKVVDVVADEQRKGKDEVWYSVKLENGWIYRRSSKVPLFEWTGKVKEFIVTTEVNEDGSVKKDKEGNERRSFRAPKEDDWGLMKKKTEADIERVGKTVGEYIYETLLLSPDQKIKGKLVRTIERKFYKEELSQILKTQIQLHDELQDRELYVQCLNELYQFNEAHKNSIADKDFLHLLVNDVLFYQRPLKSKKSLIANCPYEVRTYKKEGQKLTSPIKCIAKSNPLFQEFRLWQFMQNLRIYSRDEVVNGKQETDVDVTERFFPDEAAWVELFDWLSERKEVDQKAFLKYPKFGLKKDVSKYRWNYVEDKLYPCNETRGAILSKLKSCSSVPNGFLTPDVEMELWHLLYSVDDKQELVKALTSFAIRYQLGDDFVEQFKKFPPFKKDYGAYSEKAIKKLLPLMRMGKYWCEDAVDANAKYRLHAVNERLSTLTTNTTIEDIADDDIPKQVIKSFQKCKYPLRGFNTYQACYAVYGRHSESVDAQKWQTPADIDKFLANFKQHSLRNPIVEQVVGETLRVVRDIWQCYGDGKPNFFDEIHIELGREMKNPADKRKRMTSQITENENTNLRIKALLAELLNDKAIEEVRPYSPSQQEILKIYEEGALMSVSEIPDDILKISKLNQPTKSELVRYKLWLDQKYRSPYTGEVIPLSKLFTSDYQIEHVIPQSRYFDDSLSNKVICEAEVNADKDNNTAFEYIKNNQGKIIELNYGKKVTIMSMEGYGQFVKQYFGQNPAKMKKLLMEDIPEDFINRQLNDSRYISKYIKGLLSNIVREEGEMEATTKRVVSSNGSITTVLKQDWGLNDVWNDIVAPRFIRLNELTNSTNFGQWVNKGGKQVFQTQMPLELQKGFNKKRIDHRHHAMDALVIACATRDHVNYLNNEYAKASAKETRFDLRRKLRRIEPKEIVKKINGETVRKKIDVAKEFYKPWPTFTQDAREALETTIVSFKQNLRVINRAVNKYQRWQPDGEGKMKKVTVSQTGTNWAIRKAMHKDTVSGVVTLKKKKAVSLSVAIDMALIDVNVIVDKTLKQVLRGLIAKHPDKKAIAKYFKDNDSQVGGVDVSKVEVYYADGSLAASRVAVDDSFDSRTILDCITDTAIQKIMLKHLDRYNTVENGKTKEHPELAFSPEGIDQMNKDIVKLNGGRFHKPIYKVRKYEPVGNKFVVGHKGNKSAKFVEAAKGTNLFFAIYKNEETGKRSYETIPFYKVVEIEKQNAKLIKSGTAKRAELAPVPLVNEAGDRLLFYLSPNDLVYIPEDEECDSSVVIGNEGLTKEQCLRVYKFVSCTGNEGHFVPNFYSSPVLKNEVGANNKSQNTIDGRYQIKSNCLKLRVSRLGQVIID</sequence>
<comment type="caution">
    <text evidence="14">The sequence shown here is derived from an EMBL/GenBank/DDBJ whole genome shotgun (WGS) entry which is preliminary data.</text>
</comment>
<dbReference type="InterPro" id="IPR033114">
    <property type="entry name" value="HNH_CAS9"/>
</dbReference>
<feature type="active site" description="Proton acceptor for HNH nuclease domain" evidence="12">
    <location>
        <position position="869"/>
    </location>
</feature>
<dbReference type="InterPro" id="IPR041383">
    <property type="entry name" value="RuvC_III"/>
</dbReference>
<evidence type="ECO:0000256" key="9">
    <source>
        <dbReference type="ARBA" id="ARBA00023125"/>
    </source>
</evidence>
<name>A0A2W7N4L8_9BACT</name>
<dbReference type="PROSITE" id="PS51749">
    <property type="entry name" value="HNH_CAS9"/>
    <property type="match status" value="1"/>
</dbReference>
<keyword evidence="9 12" id="KW-0238">DNA-binding</keyword>
<evidence type="ECO:0000256" key="5">
    <source>
        <dbReference type="ARBA" id="ARBA00022801"/>
    </source>
</evidence>
<dbReference type="GO" id="GO:0016787">
    <property type="term" value="F:hydrolase activity"/>
    <property type="evidence" value="ECO:0007669"/>
    <property type="project" value="UniProtKB-KW"/>
</dbReference>
<comment type="domain">
    <text evidence="12">Has 2 endonuclease domains. The discontinuous RuvC-like domain cleaves the target DNA noncomplementary to crRNA while the HNH nuclease domain cleaves the target DNA complementary to crRNA.</text>
</comment>
<dbReference type="Gene3D" id="1.10.30.50">
    <property type="match status" value="1"/>
</dbReference>
<dbReference type="InterPro" id="IPR036397">
    <property type="entry name" value="RNaseH_sf"/>
</dbReference>
<dbReference type="HAMAP" id="MF_01480">
    <property type="entry name" value="Cas9"/>
    <property type="match status" value="1"/>
</dbReference>
<evidence type="ECO:0000256" key="4">
    <source>
        <dbReference type="ARBA" id="ARBA00022759"/>
    </source>
</evidence>
<feature type="binding site" evidence="12">
    <location>
        <position position="747"/>
    </location>
    <ligand>
        <name>Mg(2+)</name>
        <dbReference type="ChEBI" id="CHEBI:18420"/>
        <label>1</label>
    </ligand>
</feature>
<comment type="cofactor">
    <cofactor evidence="1 12">
        <name>Mg(2+)</name>
        <dbReference type="ChEBI" id="CHEBI:18420"/>
    </cofactor>
</comment>
<keyword evidence="7 12" id="KW-0694">RNA-binding</keyword>
<reference evidence="14 15" key="1">
    <citation type="submission" date="2018-06" db="EMBL/GenBank/DDBJ databases">
        <title>Genomic Encyclopedia of Archaeal and Bacterial Type Strains, Phase II (KMG-II): from individual species to whole genera.</title>
        <authorList>
            <person name="Goeker M."/>
        </authorList>
    </citation>
    <scope>NUCLEOTIDE SEQUENCE [LARGE SCALE GENOMIC DNA]</scope>
    <source>
        <strain evidence="14 15">DSM 6779</strain>
    </source>
</reference>
<evidence type="ECO:0000256" key="7">
    <source>
        <dbReference type="ARBA" id="ARBA00022884"/>
    </source>
</evidence>
<keyword evidence="5 12" id="KW-0378">Hydrolase</keyword>
<dbReference type="Pfam" id="PF18541">
    <property type="entry name" value="RuvC_III"/>
    <property type="match status" value="1"/>
</dbReference>
<evidence type="ECO:0000256" key="8">
    <source>
        <dbReference type="ARBA" id="ARBA00023118"/>
    </source>
</evidence>
<dbReference type="GO" id="GO:0046872">
    <property type="term" value="F:metal ion binding"/>
    <property type="evidence" value="ECO:0007669"/>
    <property type="project" value="UniProtKB-UniRule"/>
</dbReference>
<comment type="function">
    <text evidence="12">CRISPR (clustered regularly interspaced short palindromic repeat) is an adaptive immune system that provides protection against mobile genetic elements (viruses, transposable elements and conjugative plasmids). CRISPR clusters contain spacers, sequences complementary to antecedent mobile elements, and target invading nucleic acids. CRISPR clusters are transcribed and processed into CRISPR RNA (crRNA). In type II CRISPR systems correct processing of pre-crRNA requires a trans-encoded small RNA (tracrRNA), endogenous ribonuclease 3 (rnc) and this protein. The tracrRNA serves as a guide for ribonuclease 3-aided processing of pre-crRNA. Subsequently Cas9/crRNA/tracrRNA endonucleolytically cleaves linear or circular dsDNA target complementary to the spacer; Cas9 is inactive in the absence of the 2 guide RNAs (gRNA). Cas9 recognizes the protospacer adjacent motif (PAM) in the CRISPR repeat sequences to help distinguish self versus nonself, as targets within the bacterial CRISPR locus do not have PAMs. PAM recognition is also required for catalytic activity.</text>
</comment>
<evidence type="ECO:0000256" key="11">
    <source>
        <dbReference type="ARBA" id="ARBA00046380"/>
    </source>
</evidence>
<evidence type="ECO:0000313" key="14">
    <source>
        <dbReference type="EMBL" id="PZX11794.1"/>
    </source>
</evidence>
<accession>A0A2W7N4L8</accession>
<evidence type="ECO:0000313" key="15">
    <source>
        <dbReference type="Proteomes" id="UP000249239"/>
    </source>
</evidence>
<evidence type="ECO:0000256" key="10">
    <source>
        <dbReference type="ARBA" id="ARBA00023211"/>
    </source>
</evidence>
<evidence type="ECO:0000256" key="6">
    <source>
        <dbReference type="ARBA" id="ARBA00022842"/>
    </source>
</evidence>
<keyword evidence="6 12" id="KW-0460">Magnesium</keyword>
<dbReference type="Proteomes" id="UP000249239">
    <property type="component" value="Unassembled WGS sequence"/>
</dbReference>
<keyword evidence="4 12" id="KW-0255">Endonuclease</keyword>
<comment type="subunit">
    <text evidence="11 12">Monomer. Binds crRNA and tracrRNA.</text>
</comment>
<evidence type="ECO:0000256" key="2">
    <source>
        <dbReference type="ARBA" id="ARBA00022722"/>
    </source>
</evidence>
<evidence type="ECO:0000256" key="3">
    <source>
        <dbReference type="ARBA" id="ARBA00022723"/>
    </source>
</evidence>
<dbReference type="GO" id="GO:0003723">
    <property type="term" value="F:RNA binding"/>
    <property type="evidence" value="ECO:0007669"/>
    <property type="project" value="UniProtKB-UniRule"/>
</dbReference>
<keyword evidence="15" id="KW-1185">Reference proteome</keyword>